<dbReference type="SUPFAM" id="SSF88946">
    <property type="entry name" value="Sigma2 domain of RNA polymerase sigma factors"/>
    <property type="match status" value="1"/>
</dbReference>
<evidence type="ECO:0000256" key="4">
    <source>
        <dbReference type="ARBA" id="ARBA00023125"/>
    </source>
</evidence>
<reference evidence="7 8" key="2">
    <citation type="submission" date="2016-12" db="EMBL/GenBank/DDBJ databases">
        <title>Draft Genome Sequence of Cystobacter ferrugineus Strain Cbfe23.</title>
        <authorList>
            <person name="Akbar S."/>
            <person name="Dowd S.E."/>
            <person name="Stevens D.C."/>
        </authorList>
    </citation>
    <scope>NUCLEOTIDE SEQUENCE [LARGE SCALE GENOMIC DNA]</scope>
    <source>
        <strain evidence="7 8">Cbfe23</strain>
    </source>
</reference>
<dbReference type="GO" id="GO:0016987">
    <property type="term" value="F:sigma factor activity"/>
    <property type="evidence" value="ECO:0007669"/>
    <property type="project" value="UniProtKB-KW"/>
</dbReference>
<organism evidence="7 8">
    <name type="scientific">Cystobacter ferrugineus</name>
    <dbReference type="NCBI Taxonomy" id="83449"/>
    <lineage>
        <taxon>Bacteria</taxon>
        <taxon>Pseudomonadati</taxon>
        <taxon>Myxococcota</taxon>
        <taxon>Myxococcia</taxon>
        <taxon>Myxococcales</taxon>
        <taxon>Cystobacterineae</taxon>
        <taxon>Archangiaceae</taxon>
        <taxon>Cystobacter</taxon>
    </lineage>
</organism>
<reference evidence="8" key="1">
    <citation type="submission" date="2016-11" db="EMBL/GenBank/DDBJ databases">
        <authorList>
            <person name="Shukria A."/>
            <person name="Stevens D.C."/>
        </authorList>
    </citation>
    <scope>NUCLEOTIDE SEQUENCE [LARGE SCALE GENOMIC DNA]</scope>
    <source>
        <strain evidence="8">Cbfe23</strain>
    </source>
</reference>
<comment type="caution">
    <text evidence="7">The sequence shown here is derived from an EMBL/GenBank/DDBJ whole genome shotgun (WGS) entry which is preliminary data.</text>
</comment>
<evidence type="ECO:0000313" key="8">
    <source>
        <dbReference type="Proteomes" id="UP000182229"/>
    </source>
</evidence>
<proteinExistence type="inferred from homology"/>
<keyword evidence="8" id="KW-1185">Reference proteome</keyword>
<dbReference type="GO" id="GO:0006352">
    <property type="term" value="P:DNA-templated transcription initiation"/>
    <property type="evidence" value="ECO:0007669"/>
    <property type="project" value="InterPro"/>
</dbReference>
<dbReference type="GO" id="GO:0003677">
    <property type="term" value="F:DNA binding"/>
    <property type="evidence" value="ECO:0007669"/>
    <property type="project" value="UniProtKB-KW"/>
</dbReference>
<comment type="similarity">
    <text evidence="1">Belongs to the sigma-70 factor family. ECF subfamily.</text>
</comment>
<dbReference type="PANTHER" id="PTHR43133">
    <property type="entry name" value="RNA POLYMERASE ECF-TYPE SIGMA FACTO"/>
    <property type="match status" value="1"/>
</dbReference>
<keyword evidence="4" id="KW-0238">DNA-binding</keyword>
<dbReference type="InterPro" id="IPR013324">
    <property type="entry name" value="RNA_pol_sigma_r3/r4-like"/>
</dbReference>
<dbReference type="InterPro" id="IPR013249">
    <property type="entry name" value="RNA_pol_sigma70_r4_t2"/>
</dbReference>
<feature type="domain" description="RNA polymerase sigma factor 70 region 4 type 2" evidence="6">
    <location>
        <begin position="120"/>
        <end position="171"/>
    </location>
</feature>
<dbReference type="InterPro" id="IPR014284">
    <property type="entry name" value="RNA_pol_sigma-70_dom"/>
</dbReference>
<name>A0A1L9BCU6_9BACT</name>
<dbReference type="STRING" id="83449.BON30_13335"/>
<evidence type="ECO:0000259" key="6">
    <source>
        <dbReference type="Pfam" id="PF08281"/>
    </source>
</evidence>
<keyword evidence="2" id="KW-0805">Transcription regulation</keyword>
<dbReference type="Pfam" id="PF08281">
    <property type="entry name" value="Sigma70_r4_2"/>
    <property type="match status" value="1"/>
</dbReference>
<dbReference type="OrthoDB" id="5503745at2"/>
<evidence type="ECO:0000256" key="2">
    <source>
        <dbReference type="ARBA" id="ARBA00023015"/>
    </source>
</evidence>
<dbReference type="InterPro" id="IPR039425">
    <property type="entry name" value="RNA_pol_sigma-70-like"/>
</dbReference>
<evidence type="ECO:0000256" key="5">
    <source>
        <dbReference type="ARBA" id="ARBA00023163"/>
    </source>
</evidence>
<dbReference type="Gene3D" id="1.10.1740.10">
    <property type="match status" value="1"/>
</dbReference>
<dbReference type="Proteomes" id="UP000182229">
    <property type="component" value="Unassembled WGS sequence"/>
</dbReference>
<dbReference type="RefSeq" id="WP_071898680.1">
    <property type="nucleotide sequence ID" value="NZ_MPIN01000003.1"/>
</dbReference>
<evidence type="ECO:0000256" key="1">
    <source>
        <dbReference type="ARBA" id="ARBA00010641"/>
    </source>
</evidence>
<protein>
    <submittedName>
        <fullName evidence="7">RNA polymerase subunit sigma-24</fullName>
    </submittedName>
</protein>
<accession>A0A1L9BCU6</accession>
<dbReference type="NCBIfam" id="TIGR02937">
    <property type="entry name" value="sigma70-ECF"/>
    <property type="match status" value="1"/>
</dbReference>
<dbReference type="PANTHER" id="PTHR43133:SF8">
    <property type="entry name" value="RNA POLYMERASE SIGMA FACTOR HI_1459-RELATED"/>
    <property type="match status" value="1"/>
</dbReference>
<dbReference type="InterPro" id="IPR013325">
    <property type="entry name" value="RNA_pol_sigma_r2"/>
</dbReference>
<gene>
    <name evidence="7" type="ORF">BON30_13335</name>
</gene>
<dbReference type="EMBL" id="MPIN01000003">
    <property type="protein sequence ID" value="OJH40046.1"/>
    <property type="molecule type" value="Genomic_DNA"/>
</dbReference>
<keyword evidence="3" id="KW-0731">Sigma factor</keyword>
<dbReference type="Gene3D" id="1.10.10.10">
    <property type="entry name" value="Winged helix-like DNA-binding domain superfamily/Winged helix DNA-binding domain"/>
    <property type="match status" value="1"/>
</dbReference>
<evidence type="ECO:0000256" key="3">
    <source>
        <dbReference type="ARBA" id="ARBA00023082"/>
    </source>
</evidence>
<sequence>MSKPPAEVLPFLGWVSELAQTQVHALSRIARHEGLSAEDALDAIQEAFHTYLLLPHARSLSDEREDTRALLSVLVRNAARNMRRRHHRAMPHEDVDTARELAVPQPSVDELLVLAEDHVKLRGCVNKLNQVQRQVVTMRMLEEVNGAEVARELSLTPGHVAVLLHRAKAELQRCVMS</sequence>
<evidence type="ECO:0000313" key="7">
    <source>
        <dbReference type="EMBL" id="OJH40046.1"/>
    </source>
</evidence>
<keyword evidence="5" id="KW-0804">Transcription</keyword>
<dbReference type="AlphaFoldDB" id="A0A1L9BCU6"/>
<dbReference type="InterPro" id="IPR036388">
    <property type="entry name" value="WH-like_DNA-bd_sf"/>
</dbReference>
<dbReference type="SUPFAM" id="SSF88659">
    <property type="entry name" value="Sigma3 and sigma4 domains of RNA polymerase sigma factors"/>
    <property type="match status" value="1"/>
</dbReference>